<comment type="caution">
    <text evidence="2">The sequence shown here is derived from an EMBL/GenBank/DDBJ whole genome shotgun (WGS) entry which is preliminary data.</text>
</comment>
<keyword evidence="1" id="KW-0472">Membrane</keyword>
<evidence type="ECO:0000313" key="2">
    <source>
        <dbReference type="EMBL" id="MDV2619452.1"/>
    </source>
</evidence>
<gene>
    <name evidence="2" type="ORF">RZO27_10020</name>
</gene>
<reference evidence="2 3" key="1">
    <citation type="submission" date="2023-10" db="EMBL/GenBank/DDBJ databases">
        <title>Production of high quality cheese from raw caw milk (raw cheese).</title>
        <authorList>
            <person name="Samouris G."/>
        </authorList>
    </citation>
    <scope>NUCLEOTIDE SEQUENCE [LARGE SCALE GENOMIC DNA]</scope>
    <source>
        <strain evidence="2 3">MRS-5</strain>
    </source>
</reference>
<evidence type="ECO:0000313" key="3">
    <source>
        <dbReference type="Proteomes" id="UP001186159"/>
    </source>
</evidence>
<feature type="transmembrane region" description="Helical" evidence="1">
    <location>
        <begin position="12"/>
        <end position="33"/>
    </location>
</feature>
<evidence type="ECO:0008006" key="4">
    <source>
        <dbReference type="Google" id="ProtNLM"/>
    </source>
</evidence>
<organism evidence="2 3">
    <name type="scientific">Lactococcus lactis</name>
    <dbReference type="NCBI Taxonomy" id="1358"/>
    <lineage>
        <taxon>Bacteria</taxon>
        <taxon>Bacillati</taxon>
        <taxon>Bacillota</taxon>
        <taxon>Bacilli</taxon>
        <taxon>Lactobacillales</taxon>
        <taxon>Streptococcaceae</taxon>
        <taxon>Lactococcus</taxon>
    </lineage>
</organism>
<dbReference type="EMBL" id="JAWHVN010000053">
    <property type="protein sequence ID" value="MDV2619452.1"/>
    <property type="molecule type" value="Genomic_DNA"/>
</dbReference>
<dbReference type="AlphaFoldDB" id="A0ABD5GR32"/>
<dbReference type="RefSeq" id="WP_098383984.1">
    <property type="nucleotide sequence ID" value="NZ_JAPMIC010000018.1"/>
</dbReference>
<protein>
    <recommendedName>
        <fullName evidence="4">Transmembrane protein</fullName>
    </recommendedName>
</protein>
<keyword evidence="1" id="KW-1133">Transmembrane helix</keyword>
<sequence>MKLKQNFGKCLEHFWLFAVLVNIIILTLSYITYGTDGIVSLYKWFKDVSFCDNGNLITISTVLIGIYFSLYTYILSADLNSFFSRLNLKEFRYLIWMITIGFVSSMSIVLLSFINDFLYEAFGVAFIIFLYILFVLIFGSLILISIYYALIFKRDLDSRYKSFEESKNLSEEERKLKMKLKDFLEKND</sequence>
<feature type="transmembrane region" description="Helical" evidence="1">
    <location>
        <begin position="53"/>
        <end position="73"/>
    </location>
</feature>
<feature type="transmembrane region" description="Helical" evidence="1">
    <location>
        <begin position="126"/>
        <end position="151"/>
    </location>
</feature>
<accession>A0ABD5GR32</accession>
<feature type="transmembrane region" description="Helical" evidence="1">
    <location>
        <begin position="93"/>
        <end position="114"/>
    </location>
</feature>
<proteinExistence type="predicted"/>
<name>A0ABD5GR32_9LACT</name>
<dbReference type="Proteomes" id="UP001186159">
    <property type="component" value="Unassembled WGS sequence"/>
</dbReference>
<keyword evidence="1" id="KW-0812">Transmembrane</keyword>
<evidence type="ECO:0000256" key="1">
    <source>
        <dbReference type="SAM" id="Phobius"/>
    </source>
</evidence>